<gene>
    <name evidence="8" type="ORF">HYH03_012009</name>
</gene>
<dbReference type="PANTHER" id="PTHR43108">
    <property type="entry name" value="N-ACETYLGLUCOSAMINE-6-SULFATASE FAMILY MEMBER"/>
    <property type="match status" value="1"/>
</dbReference>
<keyword evidence="4" id="KW-0325">Glycoprotein</keyword>
<feature type="compositionally biased region" description="Low complexity" evidence="5">
    <location>
        <begin position="413"/>
        <end position="426"/>
    </location>
</feature>
<feature type="compositionally biased region" description="Pro residues" evidence="5">
    <location>
        <begin position="777"/>
        <end position="798"/>
    </location>
</feature>
<evidence type="ECO:0000256" key="3">
    <source>
        <dbReference type="ARBA" id="ARBA00022801"/>
    </source>
</evidence>
<proteinExistence type="inferred from homology"/>
<feature type="chain" id="PRO_5032333606" description="Sulfatase N-terminal domain-containing protein" evidence="6">
    <location>
        <begin position="28"/>
        <end position="1067"/>
    </location>
</feature>
<evidence type="ECO:0000256" key="2">
    <source>
        <dbReference type="ARBA" id="ARBA00022729"/>
    </source>
</evidence>
<evidence type="ECO:0000313" key="9">
    <source>
        <dbReference type="Proteomes" id="UP000612055"/>
    </source>
</evidence>
<evidence type="ECO:0000256" key="1">
    <source>
        <dbReference type="ARBA" id="ARBA00008779"/>
    </source>
</evidence>
<dbReference type="FunFam" id="3.40.720.10:FF:000097">
    <property type="entry name" value="Predicted protein"/>
    <property type="match status" value="1"/>
</dbReference>
<evidence type="ECO:0000313" key="8">
    <source>
        <dbReference type="EMBL" id="KAG2489558.1"/>
    </source>
</evidence>
<evidence type="ECO:0000256" key="4">
    <source>
        <dbReference type="ARBA" id="ARBA00023180"/>
    </source>
</evidence>
<comment type="similarity">
    <text evidence="1">Belongs to the sulfatase family.</text>
</comment>
<dbReference type="InterPro" id="IPR000917">
    <property type="entry name" value="Sulfatase_N"/>
</dbReference>
<dbReference type="AlphaFoldDB" id="A0A835XSR2"/>
<evidence type="ECO:0000256" key="6">
    <source>
        <dbReference type="SAM" id="SignalP"/>
    </source>
</evidence>
<dbReference type="Proteomes" id="UP000612055">
    <property type="component" value="Unassembled WGS sequence"/>
</dbReference>
<evidence type="ECO:0000259" key="7">
    <source>
        <dbReference type="Pfam" id="PF00884"/>
    </source>
</evidence>
<keyword evidence="9" id="KW-1185">Reference proteome</keyword>
<dbReference type="Pfam" id="PF00884">
    <property type="entry name" value="Sulfatase"/>
    <property type="match status" value="1"/>
</dbReference>
<feature type="compositionally biased region" description="Basic residues" evidence="5">
    <location>
        <begin position="652"/>
        <end position="671"/>
    </location>
</feature>
<feature type="region of interest" description="Disordered" evidence="5">
    <location>
        <begin position="387"/>
        <end position="833"/>
    </location>
</feature>
<organism evidence="8 9">
    <name type="scientific">Edaphochlamys debaryana</name>
    <dbReference type="NCBI Taxonomy" id="47281"/>
    <lineage>
        <taxon>Eukaryota</taxon>
        <taxon>Viridiplantae</taxon>
        <taxon>Chlorophyta</taxon>
        <taxon>core chlorophytes</taxon>
        <taxon>Chlorophyceae</taxon>
        <taxon>CS clade</taxon>
        <taxon>Chlamydomonadales</taxon>
        <taxon>Chlamydomonadales incertae sedis</taxon>
        <taxon>Edaphochlamys</taxon>
    </lineage>
</organism>
<dbReference type="CDD" id="cd16147">
    <property type="entry name" value="G6S"/>
    <property type="match status" value="1"/>
</dbReference>
<feature type="compositionally biased region" description="Pro residues" evidence="5">
    <location>
        <begin position="817"/>
        <end position="826"/>
    </location>
</feature>
<dbReference type="EMBL" id="JAEHOE010000072">
    <property type="protein sequence ID" value="KAG2489558.1"/>
    <property type="molecule type" value="Genomic_DNA"/>
</dbReference>
<evidence type="ECO:0000256" key="5">
    <source>
        <dbReference type="SAM" id="MobiDB-lite"/>
    </source>
</evidence>
<feature type="domain" description="Sulfatase N-terminal" evidence="7">
    <location>
        <begin position="36"/>
        <end position="381"/>
    </location>
</feature>
<dbReference type="InterPro" id="IPR024607">
    <property type="entry name" value="Sulfatase_CS"/>
</dbReference>
<sequence>MARFPKGTGPGLLALTLWLFTLTRALAEGPGPPDKPNIVLIVTDDQDYVLNSTHPAYQPALDKYLRRRGLELPNFLTHVASCCPSRTTLFTGRYCHNTNITGNGPRTGGVTRFFEYGLDEDYLPVWLQAAGYSTYLVGKFLNGFTSAVAQEHGCPKGWTVADPLVQGAEELVADGEDYPNTPQYTLNCQGVQTYPGQYHEEVIRAKALSYIDDAASRGDPFFLYISTVAPHDAKGFNAYPQVPPAYKDLFPGFKTPRTPNWGVPVPPEVGFSFSTPNSLNPVDIDGRYRARLQALRVVDDTIEAIMSRLACHGLVDDTVIMYTSDNGFKLGNHNMAQEKFTYYEEDVRVPFLMAGPGVPQGVAEPGLQAAMTDLTATIVAISGATPSPLRPLDGSPLPLTAIAAAHPTPNQPGAPTTPAEAEALAPHCPVPSDKPRADELPGNGLGPAGPTGRVPGPPDPSPCMPPPPPSPLRSKPGKRLPPPPQQSPPPARPRPPNPKPPKRPAPVKPAPPLPRSPPSLLPQPSPPKPPKPAPAPPSPILPSPMPPPTPPVTAPPSAPSPSPVRRDPSPPPPRPPRPPRPPPSPWSIHETYRAGDEEGPPMSLESSSQPSYLEAQTKAAEGFDPAPQTPNKDAGKAPAPPPLTRLPQPRSSQRHPVRAHSPPPKRRRIILRPHSLLSWGASPPRRSPPRARAPPLRLPPPRHDGPAAEGRSPPSLPESRPPRPAAPPRPDRPDLPPSPPPSRQPRPPPPPPNRPPGWTEPMTKLPWPPEAFQLPTGLPPRPPRPPPPPPPLPPPAPPRAGGGWYGPESNWTGAARPPRPPPPPPTDGARRRLSVGPGAELEAQAQAQEEATAVAEAGQGLAAAVVAAGRRALLDAPPSQLYPRWSNIRLIEAWLEGNRSSVSGKDYRAVRACGAHAAFGPPADGGGVTCYKYVVFCNPGNFDRIGTFRQLFDLGLDPYELQDRYTAPLTGETERLVARLDAALTVLSYCTGPLCRNPFAAIHPAQGIFTLDQAMDPRFDSLYAGFTRFAYRRCARHYTPSNEAADRRLVPGAVWAAQQRDGEGGGP</sequence>
<reference evidence="8" key="1">
    <citation type="journal article" date="2020" name="bioRxiv">
        <title>Comparative genomics of Chlamydomonas.</title>
        <authorList>
            <person name="Craig R.J."/>
            <person name="Hasan A.R."/>
            <person name="Ness R.W."/>
            <person name="Keightley P.D."/>
        </authorList>
    </citation>
    <scope>NUCLEOTIDE SEQUENCE</scope>
    <source>
        <strain evidence="8">CCAP 11/70</strain>
    </source>
</reference>
<dbReference type="PROSITE" id="PS00149">
    <property type="entry name" value="SULFATASE_2"/>
    <property type="match status" value="1"/>
</dbReference>
<dbReference type="InterPro" id="IPR017850">
    <property type="entry name" value="Alkaline_phosphatase_core_sf"/>
</dbReference>
<dbReference type="Gene3D" id="3.40.720.10">
    <property type="entry name" value="Alkaline Phosphatase, subunit A"/>
    <property type="match status" value="1"/>
</dbReference>
<accession>A0A835XSR2</accession>
<feature type="signal peptide" evidence="6">
    <location>
        <begin position="1"/>
        <end position="27"/>
    </location>
</feature>
<comment type="caution">
    <text evidence="8">The sequence shown here is derived from an EMBL/GenBank/DDBJ whole genome shotgun (WGS) entry which is preliminary data.</text>
</comment>
<keyword evidence="3" id="KW-0378">Hydrolase</keyword>
<dbReference type="PROSITE" id="PS00523">
    <property type="entry name" value="SULFATASE_1"/>
    <property type="match status" value="1"/>
</dbReference>
<dbReference type="PANTHER" id="PTHR43108:SF8">
    <property type="entry name" value="SD21168P"/>
    <property type="match status" value="1"/>
</dbReference>
<feature type="compositionally biased region" description="Pro residues" evidence="5">
    <location>
        <begin position="569"/>
        <end position="585"/>
    </location>
</feature>
<feature type="compositionally biased region" description="Pro residues" evidence="5">
    <location>
        <begin position="455"/>
        <end position="471"/>
    </location>
</feature>
<dbReference type="OrthoDB" id="96314at2759"/>
<protein>
    <recommendedName>
        <fullName evidence="7">Sulfatase N-terminal domain-containing protein</fullName>
    </recommendedName>
</protein>
<dbReference type="GO" id="GO:0008449">
    <property type="term" value="F:N-acetylglucosamine-6-sulfatase activity"/>
    <property type="evidence" value="ECO:0007669"/>
    <property type="project" value="TreeGrafter"/>
</dbReference>
<dbReference type="GO" id="GO:0005539">
    <property type="term" value="F:glycosaminoglycan binding"/>
    <property type="evidence" value="ECO:0007669"/>
    <property type="project" value="TreeGrafter"/>
</dbReference>
<feature type="compositionally biased region" description="Pro residues" evidence="5">
    <location>
        <begin position="735"/>
        <end position="755"/>
    </location>
</feature>
<feature type="compositionally biased region" description="Pro residues" evidence="5">
    <location>
        <begin position="479"/>
        <end position="562"/>
    </location>
</feature>
<name>A0A835XSR2_9CHLO</name>
<dbReference type="SUPFAM" id="SSF53649">
    <property type="entry name" value="Alkaline phosphatase-like"/>
    <property type="match status" value="1"/>
</dbReference>
<keyword evidence="2 6" id="KW-0732">Signal</keyword>